<evidence type="ECO:0000313" key="3">
    <source>
        <dbReference type="Proteomes" id="UP000289340"/>
    </source>
</evidence>
<dbReference type="Proteomes" id="UP000289340">
    <property type="component" value="Chromosome 13"/>
</dbReference>
<dbReference type="Gramene" id="XM_028340552.1">
    <property type="protein sequence ID" value="XP_028196353.1"/>
    <property type="gene ID" value="LOC114381328"/>
</dbReference>
<accession>A0A445HHX8</accession>
<evidence type="ECO:0000313" key="2">
    <source>
        <dbReference type="EMBL" id="RZB73207.1"/>
    </source>
</evidence>
<dbReference type="EMBL" id="QZWG01000013">
    <property type="protein sequence ID" value="RZB73207.1"/>
    <property type="molecule type" value="Genomic_DNA"/>
</dbReference>
<proteinExistence type="predicted"/>
<sequence>MGRNHFQQQQHCADESMWMESQGQQQSYALHEDSWSSDNNYGHNHKQFPGMHMNMNNHNNRLGAFAAVDSDLSMQKHHHGNVGGAMHMNNRHGGKLGGGMFQDHGFGHGCYAQGGRKFPFGGHHHGNNNASHHEYFSEESKKYEESYAEEHVGRVTAKVDEMRYERHNWGGGDTRYANPYGRNNMNHKPHKFQWTAKGV</sequence>
<comment type="caution">
    <text evidence="2">The sequence shown here is derived from an EMBL/GenBank/DDBJ whole genome shotgun (WGS) entry which is preliminary data.</text>
</comment>
<name>A0A445HHX8_GLYSO</name>
<organism evidence="2 3">
    <name type="scientific">Glycine soja</name>
    <name type="common">Wild soybean</name>
    <dbReference type="NCBI Taxonomy" id="3848"/>
    <lineage>
        <taxon>Eukaryota</taxon>
        <taxon>Viridiplantae</taxon>
        <taxon>Streptophyta</taxon>
        <taxon>Embryophyta</taxon>
        <taxon>Tracheophyta</taxon>
        <taxon>Spermatophyta</taxon>
        <taxon>Magnoliopsida</taxon>
        <taxon>eudicotyledons</taxon>
        <taxon>Gunneridae</taxon>
        <taxon>Pentapetalae</taxon>
        <taxon>rosids</taxon>
        <taxon>fabids</taxon>
        <taxon>Fabales</taxon>
        <taxon>Fabaceae</taxon>
        <taxon>Papilionoideae</taxon>
        <taxon>50 kb inversion clade</taxon>
        <taxon>NPAAA clade</taxon>
        <taxon>indigoferoid/millettioid clade</taxon>
        <taxon>Phaseoleae</taxon>
        <taxon>Glycine</taxon>
        <taxon>Glycine subgen. Soja</taxon>
    </lineage>
</organism>
<feature type="region of interest" description="Disordered" evidence="1">
    <location>
        <begin position="180"/>
        <end position="199"/>
    </location>
</feature>
<dbReference type="AlphaFoldDB" id="A0A445HHX8"/>
<gene>
    <name evidence="2" type="ORF">D0Y65_037096</name>
</gene>
<protein>
    <submittedName>
        <fullName evidence="2">Uncharacterized protein</fullName>
    </submittedName>
</protein>
<evidence type="ECO:0000256" key="1">
    <source>
        <dbReference type="SAM" id="MobiDB-lite"/>
    </source>
</evidence>
<reference evidence="2 3" key="1">
    <citation type="submission" date="2018-09" db="EMBL/GenBank/DDBJ databases">
        <title>A high-quality reference genome of wild soybean provides a powerful tool to mine soybean genomes.</title>
        <authorList>
            <person name="Xie M."/>
            <person name="Chung C.Y.L."/>
            <person name="Li M.-W."/>
            <person name="Wong F.-L."/>
            <person name="Chan T.-F."/>
            <person name="Lam H.-M."/>
        </authorList>
    </citation>
    <scope>NUCLEOTIDE SEQUENCE [LARGE SCALE GENOMIC DNA]</scope>
    <source>
        <strain evidence="3">cv. W05</strain>
        <tissue evidence="2">Hypocotyl of etiolated seedlings</tissue>
    </source>
</reference>
<keyword evidence="3" id="KW-1185">Reference proteome</keyword>